<dbReference type="Gene3D" id="3.40.190.10">
    <property type="entry name" value="Periplasmic binding protein-like II"/>
    <property type="match status" value="1"/>
</dbReference>
<keyword evidence="13" id="KW-1185">Reference proteome</keyword>
<evidence type="ECO:0000256" key="3">
    <source>
        <dbReference type="ARBA" id="ARBA00022475"/>
    </source>
</evidence>
<evidence type="ECO:0000256" key="5">
    <source>
        <dbReference type="ARBA" id="ARBA00022989"/>
    </source>
</evidence>
<dbReference type="Gene3D" id="1.10.287.70">
    <property type="match status" value="1"/>
</dbReference>
<feature type="compositionally biased region" description="Basic and acidic residues" evidence="9">
    <location>
        <begin position="484"/>
        <end position="494"/>
    </location>
</feature>
<dbReference type="InterPro" id="IPR001320">
    <property type="entry name" value="Iontro_rcpt_C"/>
</dbReference>
<feature type="domain" description="Ionotropic glutamate receptor C-terminal" evidence="11">
    <location>
        <begin position="172"/>
        <end position="444"/>
    </location>
</feature>
<evidence type="ECO:0000256" key="9">
    <source>
        <dbReference type="SAM" id="MobiDB-lite"/>
    </source>
</evidence>
<dbReference type="InterPro" id="IPR052192">
    <property type="entry name" value="Insect_Ionotropic_Sensory_Rcpt"/>
</dbReference>
<dbReference type="PANTHER" id="PTHR42643:SF24">
    <property type="entry name" value="IONOTROPIC RECEPTOR 60A"/>
    <property type="match status" value="1"/>
</dbReference>
<keyword evidence="3" id="KW-1003">Cell membrane</keyword>
<accession>A0ABN8IX15</accession>
<dbReference type="Pfam" id="PF00060">
    <property type="entry name" value="Lig_chan"/>
    <property type="match status" value="1"/>
</dbReference>
<evidence type="ECO:0000259" key="11">
    <source>
        <dbReference type="Pfam" id="PF00060"/>
    </source>
</evidence>
<dbReference type="PANTHER" id="PTHR42643">
    <property type="entry name" value="IONOTROPIC RECEPTOR 20A-RELATED"/>
    <property type="match status" value="1"/>
</dbReference>
<feature type="transmembrane region" description="Helical" evidence="10">
    <location>
        <begin position="172"/>
        <end position="192"/>
    </location>
</feature>
<gene>
    <name evidence="12" type="ORF">IPOD504_LOCUS12348</name>
</gene>
<keyword evidence="7" id="KW-0675">Receptor</keyword>
<feature type="transmembrane region" description="Helical" evidence="10">
    <location>
        <begin position="240"/>
        <end position="261"/>
    </location>
</feature>
<evidence type="ECO:0000256" key="1">
    <source>
        <dbReference type="ARBA" id="ARBA00004651"/>
    </source>
</evidence>
<keyword evidence="6 10" id="KW-0472">Membrane</keyword>
<reference evidence="12" key="1">
    <citation type="submission" date="2022-03" db="EMBL/GenBank/DDBJ databases">
        <authorList>
            <person name="Martin H S."/>
        </authorList>
    </citation>
    <scope>NUCLEOTIDE SEQUENCE</scope>
</reference>
<evidence type="ECO:0000256" key="6">
    <source>
        <dbReference type="ARBA" id="ARBA00023136"/>
    </source>
</evidence>
<sequence>MASGVELILSTICNSSFCEAVYDNPNLDSGLTNKQNEMLSMASNLNGKHLRIGTYNNYPLSWTEKESNGTITGHGVAFMIVDILRRKFNFTFEVIVPERNFEIGFGKPENSLISLVNNSIVDMAAAFLPKLTRFNKMVAFSNDLDEGVWMMMLKRPKESAAGSGLLAPFDTYVWYLILAAVVCYGPCITFLTRMRSKLVQDKESPIQLSPSIWFVYGSFIKQGTNLAPDANTTRVLFATWWIFIILLSAFYTANLTAFLTLSKFTLDIESPQDLYKKNYRWVAMEGGAVQYTIRNPDEDLYYLNKMVANGRAQFRSVTRDQDYLPIVEGGAVLVKEQTAIDHLMYGDYLKKAREGVAEADRCTYVVAPTAFMKKQRAFAYPTNTKIKFLFDAVITNLLQAGIVDYLEHRDLPTTKICPLDLQSKDRQLRNSDLLMTYIIMGVGLAAAAATFIGEVLIKRSVFVKTKPHEGQIDKKQNKKKSKVRFNDHRYDDSRPPPYDSLFGGKSRYKITERTLRKTINGREYWVVDAANGTRLIPVRTPSAFLYR</sequence>
<name>A0ABN8IX15_9NEOP</name>
<feature type="transmembrane region" description="Helical" evidence="10">
    <location>
        <begin position="434"/>
        <end position="457"/>
    </location>
</feature>
<evidence type="ECO:0000256" key="10">
    <source>
        <dbReference type="SAM" id="Phobius"/>
    </source>
</evidence>
<evidence type="ECO:0000313" key="12">
    <source>
        <dbReference type="EMBL" id="CAH2063025.1"/>
    </source>
</evidence>
<dbReference type="SUPFAM" id="SSF53850">
    <property type="entry name" value="Periplasmic binding protein-like II"/>
    <property type="match status" value="1"/>
</dbReference>
<organism evidence="12 13">
    <name type="scientific">Iphiclides podalirius</name>
    <name type="common">scarce swallowtail</name>
    <dbReference type="NCBI Taxonomy" id="110791"/>
    <lineage>
        <taxon>Eukaryota</taxon>
        <taxon>Metazoa</taxon>
        <taxon>Ecdysozoa</taxon>
        <taxon>Arthropoda</taxon>
        <taxon>Hexapoda</taxon>
        <taxon>Insecta</taxon>
        <taxon>Pterygota</taxon>
        <taxon>Neoptera</taxon>
        <taxon>Endopterygota</taxon>
        <taxon>Lepidoptera</taxon>
        <taxon>Glossata</taxon>
        <taxon>Ditrysia</taxon>
        <taxon>Papilionoidea</taxon>
        <taxon>Papilionidae</taxon>
        <taxon>Papilioninae</taxon>
        <taxon>Iphiclides</taxon>
    </lineage>
</organism>
<evidence type="ECO:0000256" key="2">
    <source>
        <dbReference type="ARBA" id="ARBA00008685"/>
    </source>
</evidence>
<keyword evidence="5 10" id="KW-1133">Transmembrane helix</keyword>
<protein>
    <recommendedName>
        <fullName evidence="11">Ionotropic glutamate receptor C-terminal domain-containing protein</fullName>
    </recommendedName>
</protein>
<dbReference type="Proteomes" id="UP000837857">
    <property type="component" value="Chromosome 3"/>
</dbReference>
<evidence type="ECO:0000256" key="8">
    <source>
        <dbReference type="ARBA" id="ARBA00023180"/>
    </source>
</evidence>
<dbReference type="EMBL" id="OW152815">
    <property type="protein sequence ID" value="CAH2063025.1"/>
    <property type="molecule type" value="Genomic_DNA"/>
</dbReference>
<evidence type="ECO:0000256" key="4">
    <source>
        <dbReference type="ARBA" id="ARBA00022692"/>
    </source>
</evidence>
<comment type="subcellular location">
    <subcellularLocation>
        <location evidence="1">Cell membrane</location>
        <topology evidence="1">Multi-pass membrane protein</topology>
    </subcellularLocation>
</comment>
<evidence type="ECO:0000256" key="7">
    <source>
        <dbReference type="ARBA" id="ARBA00023170"/>
    </source>
</evidence>
<evidence type="ECO:0000313" key="13">
    <source>
        <dbReference type="Proteomes" id="UP000837857"/>
    </source>
</evidence>
<keyword evidence="4 10" id="KW-0812">Transmembrane</keyword>
<keyword evidence="8" id="KW-0325">Glycoprotein</keyword>
<comment type="similarity">
    <text evidence="2">Belongs to the glutamate-gated ion channel (TC 1.A.10.1) family.</text>
</comment>
<feature type="region of interest" description="Disordered" evidence="9">
    <location>
        <begin position="468"/>
        <end position="496"/>
    </location>
</feature>
<feature type="non-terminal residue" evidence="12">
    <location>
        <position position="547"/>
    </location>
</feature>
<proteinExistence type="inferred from homology"/>